<dbReference type="EC" id="3.6.4.12" evidence="4"/>
<dbReference type="CDD" id="cd18808">
    <property type="entry name" value="SF1_C_Upf1"/>
    <property type="match status" value="1"/>
</dbReference>
<feature type="domain" description="DNA2/NAM7 helicase helicase" evidence="25">
    <location>
        <begin position="819"/>
        <end position="912"/>
    </location>
</feature>
<feature type="compositionally biased region" description="Low complexity" evidence="23">
    <location>
        <begin position="726"/>
        <end position="742"/>
    </location>
</feature>
<dbReference type="SUPFAM" id="SSF52540">
    <property type="entry name" value="P-loop containing nucleoside triphosphate hydrolases"/>
    <property type="match status" value="1"/>
</dbReference>
<evidence type="ECO:0000256" key="18">
    <source>
        <dbReference type="ARBA" id="ARBA00023125"/>
    </source>
</evidence>
<evidence type="ECO:0000256" key="4">
    <source>
        <dbReference type="ARBA" id="ARBA00012551"/>
    </source>
</evidence>
<evidence type="ECO:0000256" key="22">
    <source>
        <dbReference type="ARBA" id="ARBA00047995"/>
    </source>
</evidence>
<evidence type="ECO:0000256" key="19">
    <source>
        <dbReference type="ARBA" id="ARBA00023204"/>
    </source>
</evidence>
<dbReference type="EMBL" id="KL142398">
    <property type="protein sequence ID" value="KDR70214.1"/>
    <property type="molecule type" value="Genomic_DNA"/>
</dbReference>
<dbReference type="InterPro" id="IPR050534">
    <property type="entry name" value="Coronavir_polyprotein_1ab"/>
</dbReference>
<keyword evidence="18" id="KW-0238">DNA-binding</keyword>
<evidence type="ECO:0000256" key="12">
    <source>
        <dbReference type="ARBA" id="ARBA00022763"/>
    </source>
</evidence>
<dbReference type="InterPro" id="IPR014808">
    <property type="entry name" value="DNA_replication_fac_Dna2_N"/>
</dbReference>
<feature type="compositionally biased region" description="Pro residues" evidence="23">
    <location>
        <begin position="793"/>
        <end position="804"/>
    </location>
</feature>
<feature type="region of interest" description="Disordered" evidence="23">
    <location>
        <begin position="724"/>
        <end position="745"/>
    </location>
</feature>
<comment type="similarity">
    <text evidence="3">Belongs to the DNA2/NAM7 helicase family.</text>
</comment>
<dbReference type="GO" id="GO:0006281">
    <property type="term" value="P:DNA repair"/>
    <property type="evidence" value="ECO:0007669"/>
    <property type="project" value="UniProtKB-KW"/>
</dbReference>
<evidence type="ECO:0000259" key="26">
    <source>
        <dbReference type="Pfam" id="PF13087"/>
    </source>
</evidence>
<keyword evidence="12" id="KW-0227">DNA damage</keyword>
<evidence type="ECO:0000256" key="15">
    <source>
        <dbReference type="ARBA" id="ARBA00022840"/>
    </source>
</evidence>
<evidence type="ECO:0000256" key="6">
    <source>
        <dbReference type="ARBA" id="ARBA00022485"/>
    </source>
</evidence>
<keyword evidence="15" id="KW-0067">ATP-binding</keyword>
<evidence type="ECO:0000256" key="23">
    <source>
        <dbReference type="SAM" id="MobiDB-lite"/>
    </source>
</evidence>
<evidence type="ECO:0000256" key="10">
    <source>
        <dbReference type="ARBA" id="ARBA00022741"/>
    </source>
</evidence>
<dbReference type="GO" id="GO:0003677">
    <property type="term" value="F:DNA binding"/>
    <property type="evidence" value="ECO:0007669"/>
    <property type="project" value="UniProtKB-KW"/>
</dbReference>
<dbReference type="Proteomes" id="UP000027222">
    <property type="component" value="Unassembled WGS sequence"/>
</dbReference>
<evidence type="ECO:0000256" key="11">
    <source>
        <dbReference type="ARBA" id="ARBA00022759"/>
    </source>
</evidence>
<evidence type="ECO:0000313" key="27">
    <source>
        <dbReference type="EMBL" id="KDR70214.1"/>
    </source>
</evidence>
<dbReference type="GO" id="GO:0051539">
    <property type="term" value="F:4 iron, 4 sulfur cluster binding"/>
    <property type="evidence" value="ECO:0007669"/>
    <property type="project" value="UniProtKB-KW"/>
</dbReference>
<proteinExistence type="inferred from homology"/>
<dbReference type="GO" id="GO:0046872">
    <property type="term" value="F:metal ion binding"/>
    <property type="evidence" value="ECO:0007669"/>
    <property type="project" value="UniProtKB-KW"/>
</dbReference>
<dbReference type="InterPro" id="IPR041679">
    <property type="entry name" value="DNA2/NAM7-like_C"/>
</dbReference>
<dbReference type="GO" id="GO:0016887">
    <property type="term" value="F:ATP hydrolysis activity"/>
    <property type="evidence" value="ECO:0007669"/>
    <property type="project" value="RHEA"/>
</dbReference>
<feature type="region of interest" description="Disordered" evidence="23">
    <location>
        <begin position="1238"/>
        <end position="1270"/>
    </location>
</feature>
<dbReference type="Pfam" id="PF08696">
    <property type="entry name" value="Dna2"/>
    <property type="match status" value="1"/>
</dbReference>
<dbReference type="InterPro" id="IPR027417">
    <property type="entry name" value="P-loop_NTPase"/>
</dbReference>
<name>A0A067SR87_GALM3</name>
<evidence type="ECO:0000256" key="14">
    <source>
        <dbReference type="ARBA" id="ARBA00022806"/>
    </source>
</evidence>
<dbReference type="Gene3D" id="3.90.320.10">
    <property type="match status" value="1"/>
</dbReference>
<comment type="subcellular location">
    <subcellularLocation>
        <location evidence="2">Nucleus</location>
    </subcellularLocation>
</comment>
<organism evidence="27 28">
    <name type="scientific">Galerina marginata (strain CBS 339.88)</name>
    <dbReference type="NCBI Taxonomy" id="685588"/>
    <lineage>
        <taxon>Eukaryota</taxon>
        <taxon>Fungi</taxon>
        <taxon>Dikarya</taxon>
        <taxon>Basidiomycota</taxon>
        <taxon>Agaricomycotina</taxon>
        <taxon>Agaricomycetes</taxon>
        <taxon>Agaricomycetidae</taxon>
        <taxon>Agaricales</taxon>
        <taxon>Agaricineae</taxon>
        <taxon>Strophariaceae</taxon>
        <taxon>Galerina</taxon>
    </lineage>
</organism>
<dbReference type="PANTHER" id="PTHR43788:SF8">
    <property type="entry name" value="DNA-BINDING PROTEIN SMUBP-2"/>
    <property type="match status" value="1"/>
</dbReference>
<keyword evidence="7" id="KW-0235">DNA replication</keyword>
<dbReference type="GO" id="GO:0004519">
    <property type="term" value="F:endonuclease activity"/>
    <property type="evidence" value="ECO:0007669"/>
    <property type="project" value="UniProtKB-KW"/>
</dbReference>
<dbReference type="CDD" id="cd22318">
    <property type="entry name" value="DNA2_N-like"/>
    <property type="match status" value="1"/>
</dbReference>
<evidence type="ECO:0000256" key="2">
    <source>
        <dbReference type="ARBA" id="ARBA00004123"/>
    </source>
</evidence>
<dbReference type="InterPro" id="IPR011604">
    <property type="entry name" value="PDDEXK-like_dom_sf"/>
</dbReference>
<feature type="compositionally biased region" description="Gly residues" evidence="23">
    <location>
        <begin position="1258"/>
        <end position="1270"/>
    </location>
</feature>
<evidence type="ECO:0000256" key="17">
    <source>
        <dbReference type="ARBA" id="ARBA00023014"/>
    </source>
</evidence>
<keyword evidence="10" id="KW-0547">Nucleotide-binding</keyword>
<evidence type="ECO:0000256" key="7">
    <source>
        <dbReference type="ARBA" id="ARBA00022705"/>
    </source>
</evidence>
<gene>
    <name evidence="27" type="ORF">GALMADRAFT_76567</name>
</gene>
<keyword evidence="14" id="KW-0347">Helicase</keyword>
<dbReference type="GO" id="GO:0043139">
    <property type="term" value="F:5'-3' DNA helicase activity"/>
    <property type="evidence" value="ECO:0007669"/>
    <property type="project" value="TreeGrafter"/>
</dbReference>
<dbReference type="OrthoDB" id="6513042at2759"/>
<keyword evidence="8" id="KW-0540">Nuclease</keyword>
<keyword evidence="16" id="KW-0408">Iron</keyword>
<dbReference type="InterPro" id="IPR047187">
    <property type="entry name" value="SF1_C_Upf1"/>
</dbReference>
<feature type="region of interest" description="Disordered" evidence="23">
    <location>
        <begin position="25"/>
        <end position="70"/>
    </location>
</feature>
<dbReference type="HOGENOM" id="CLU_001666_2_3_1"/>
<feature type="domain" description="DNA2/NAM7 helicase-like C-terminal" evidence="26">
    <location>
        <begin position="951"/>
        <end position="1180"/>
    </location>
</feature>
<keyword evidence="11" id="KW-0255">Endonuclease</keyword>
<evidence type="ECO:0000256" key="16">
    <source>
        <dbReference type="ARBA" id="ARBA00023004"/>
    </source>
</evidence>
<dbReference type="FunFam" id="3.40.50.300:FF:000789">
    <property type="entry name" value="DNA replication ATP-dependent helicase/nuclease DNA2"/>
    <property type="match status" value="1"/>
</dbReference>
<dbReference type="STRING" id="685588.A0A067SR87"/>
<feature type="region of interest" description="Disordered" evidence="23">
    <location>
        <begin position="793"/>
        <end position="817"/>
    </location>
</feature>
<evidence type="ECO:0000256" key="20">
    <source>
        <dbReference type="ARBA" id="ARBA00023242"/>
    </source>
</evidence>
<evidence type="ECO:0000313" key="28">
    <source>
        <dbReference type="Proteomes" id="UP000027222"/>
    </source>
</evidence>
<feature type="domain" description="DNA replication factor Dna2 N-terminal" evidence="24">
    <location>
        <begin position="163"/>
        <end position="370"/>
    </location>
</feature>
<dbReference type="GO" id="GO:0006260">
    <property type="term" value="P:DNA replication"/>
    <property type="evidence" value="ECO:0007669"/>
    <property type="project" value="UniProtKB-KW"/>
</dbReference>
<keyword evidence="17" id="KW-0411">Iron-sulfur</keyword>
<sequence length="1285" mass="141711">STMAPTAADEANFMAQLLQGLDADFWTASPSPNPSPVKKQPLNHLPPPSPPSAFRTPTKPTHAKSLSQSQPVVIPSSTAFSTNEHDIAAFLEGSENWDLDTDPFTPLKPSAPKKSAEITVCLTQDLCTRCIAERVTEEYVDNRWRKVISILPSSSSFLFRFSSCWSFSRCKSHDIFNVIGAFSPASSWASTSSQTQIPKRSISITSQSNLLILHPDLLITATALSNAPQCRRKPLLSGLVRSTSDISPALVWGSMLHEVMQRCLLARQWEEAFIEKCIDEAVQGGLGELVKLGLSEEIARREVKERAKGLIFFADKYLANEPKSTAALTNTRSGAHDAPSLLAITDLLDIEEDIWSPTYGIKGKIDATVQGIISDPIPTPSAPNSSYSKPFQTQNAIFPPARTQTQTPLPLELKTGRALAGMEHRAQTMLYTLLLSERYGADVTDGLLFYTQSEGEVVRVPRGRNEVRGLLGVRNEVAAFMWRRVQASPRGTPGSQAPEQELADLEEHFLPAPIDDERTCKRCYALEACLLFRKTHPNHSLTPSPSLSISPKALKKALTTFDPPVPSFLTDAFAAKTAHLTPLRVDFFRKWERLLALEERDLVKFKRELWTLGAGERERRGRCFGGMVVGDGDGDENGSVPKDGTEWGKDGKIHRWTYAFERSKTWSLLNGHLGVGDAITVSVEPRLLALARGYILELSPERVVVGVDHVLDVGALKARVRTEIPQSQSYSQDLNSNSNSNSNDEELVFRIDKDELFGGMARVRNNLAQLFYADGDRKRLELVVDLRKPVFSPPTPPFLPPSPPSSHSRSSTPDHLQTLNPSQLHAMERVLSAEDYALVLGMPGTGKTTVVAALIRELVRRGKTVLLSSYTHSAVDTILRKLDGGGGGDFGILRLGNVDKVHPEVRKYTLSARRTPTTVEQLEKQLMDAPVVATTCLSVDQYTPEARQGGLEVSLFRRLSEAHPEAVVDLRFQYRMNQEIMLLSNRLIYDDRLRCGSDEVAKRALALADKRFLGRLHADHQIKQEQPRADGDAVREGCQAGGTCWLAQLADESCKAVFVDTDALPAHDSRVGDLVQNTTEAELVRQFTETLLQCGVQEAQIGIISLYRQQVKLLQHLLQARAGVEVLTADKSQGRDKDCVIVSLVRSNEEGHIGDLVKDWRRMNVSFTRARSKLVIFGSRKTLERDPLLAQFFGLMEGQGWVVRLPPGAHTAHARVFDVCSTPSKRDACEEEEVEVVEEKKKETETGGRPTKKMKLGSGKGKSAGAGAGVLKGRPILQDLVGNEA</sequence>
<dbReference type="PANTHER" id="PTHR43788">
    <property type="entry name" value="DNA2/NAM7 HELICASE FAMILY MEMBER"/>
    <property type="match status" value="1"/>
</dbReference>
<evidence type="ECO:0000256" key="8">
    <source>
        <dbReference type="ARBA" id="ARBA00022722"/>
    </source>
</evidence>
<evidence type="ECO:0000256" key="3">
    <source>
        <dbReference type="ARBA" id="ARBA00007913"/>
    </source>
</evidence>
<dbReference type="Pfam" id="PF13087">
    <property type="entry name" value="AAA_12"/>
    <property type="match status" value="1"/>
</dbReference>
<feature type="non-terminal residue" evidence="27">
    <location>
        <position position="1"/>
    </location>
</feature>
<dbReference type="GO" id="GO:0005524">
    <property type="term" value="F:ATP binding"/>
    <property type="evidence" value="ECO:0007669"/>
    <property type="project" value="UniProtKB-KW"/>
</dbReference>
<keyword evidence="13" id="KW-0378">Hydrolase</keyword>
<keyword evidence="9" id="KW-0479">Metal-binding</keyword>
<evidence type="ECO:0000256" key="13">
    <source>
        <dbReference type="ARBA" id="ARBA00022801"/>
    </source>
</evidence>
<evidence type="ECO:0000256" key="21">
    <source>
        <dbReference type="ARBA" id="ARBA00023268"/>
    </source>
</evidence>
<keyword evidence="21" id="KW-0511">Multifunctional enzyme</keyword>
<dbReference type="InterPro" id="IPR041677">
    <property type="entry name" value="DNA2/NAM7_AAA_11"/>
</dbReference>
<keyword evidence="6" id="KW-0004">4Fe-4S</keyword>
<evidence type="ECO:0000259" key="25">
    <source>
        <dbReference type="Pfam" id="PF13086"/>
    </source>
</evidence>
<keyword evidence="28" id="KW-1185">Reference proteome</keyword>
<reference evidence="28" key="1">
    <citation type="journal article" date="2014" name="Proc. Natl. Acad. Sci. U.S.A.">
        <title>Extensive sampling of basidiomycete genomes demonstrates inadequacy of the white-rot/brown-rot paradigm for wood decay fungi.</title>
        <authorList>
            <person name="Riley R."/>
            <person name="Salamov A.A."/>
            <person name="Brown D.W."/>
            <person name="Nagy L.G."/>
            <person name="Floudas D."/>
            <person name="Held B.W."/>
            <person name="Levasseur A."/>
            <person name="Lombard V."/>
            <person name="Morin E."/>
            <person name="Otillar R."/>
            <person name="Lindquist E.A."/>
            <person name="Sun H."/>
            <person name="LaButti K.M."/>
            <person name="Schmutz J."/>
            <person name="Jabbour D."/>
            <person name="Luo H."/>
            <person name="Baker S.E."/>
            <person name="Pisabarro A.G."/>
            <person name="Walton J.D."/>
            <person name="Blanchette R.A."/>
            <person name="Henrissat B."/>
            <person name="Martin F."/>
            <person name="Cullen D."/>
            <person name="Hibbett D.S."/>
            <person name="Grigoriev I.V."/>
        </authorList>
    </citation>
    <scope>NUCLEOTIDE SEQUENCE [LARGE SCALE GENOMIC DNA]</scope>
    <source>
        <strain evidence="28">CBS 339.88</strain>
    </source>
</reference>
<evidence type="ECO:0000256" key="1">
    <source>
        <dbReference type="ARBA" id="ARBA00001966"/>
    </source>
</evidence>
<accession>A0A067SR87</accession>
<keyword evidence="20" id="KW-0539">Nucleus</keyword>
<comment type="catalytic activity">
    <reaction evidence="22">
        <text>ATP + H2O = ADP + phosphate + H(+)</text>
        <dbReference type="Rhea" id="RHEA:13065"/>
        <dbReference type="ChEBI" id="CHEBI:15377"/>
        <dbReference type="ChEBI" id="CHEBI:15378"/>
        <dbReference type="ChEBI" id="CHEBI:30616"/>
        <dbReference type="ChEBI" id="CHEBI:43474"/>
        <dbReference type="ChEBI" id="CHEBI:456216"/>
        <dbReference type="EC" id="3.6.4.12"/>
    </reaction>
</comment>
<protein>
    <recommendedName>
        <fullName evidence="5">DNA replication ATP-dependent helicase/nuclease DNA2</fullName>
        <ecNumber evidence="4">3.6.4.12</ecNumber>
    </recommendedName>
</protein>
<dbReference type="Gene3D" id="3.40.50.300">
    <property type="entry name" value="P-loop containing nucleotide triphosphate hydrolases"/>
    <property type="match status" value="2"/>
</dbReference>
<evidence type="ECO:0000256" key="9">
    <source>
        <dbReference type="ARBA" id="ARBA00022723"/>
    </source>
</evidence>
<dbReference type="Pfam" id="PF13086">
    <property type="entry name" value="AAA_11"/>
    <property type="match status" value="1"/>
</dbReference>
<keyword evidence="19" id="KW-0234">DNA repair</keyword>
<evidence type="ECO:0000259" key="24">
    <source>
        <dbReference type="Pfam" id="PF08696"/>
    </source>
</evidence>
<dbReference type="GO" id="GO:0005634">
    <property type="term" value="C:nucleus"/>
    <property type="evidence" value="ECO:0007669"/>
    <property type="project" value="UniProtKB-SubCell"/>
</dbReference>
<comment type="cofactor">
    <cofactor evidence="1">
        <name>[4Fe-4S] cluster</name>
        <dbReference type="ChEBI" id="CHEBI:49883"/>
    </cofactor>
</comment>
<evidence type="ECO:0000256" key="5">
    <source>
        <dbReference type="ARBA" id="ARBA00021516"/>
    </source>
</evidence>